<dbReference type="NCBIfam" id="NF009381">
    <property type="entry name" value="PRK12740.1-5"/>
    <property type="match status" value="1"/>
</dbReference>
<dbReference type="GO" id="GO:0003746">
    <property type="term" value="F:translation elongation factor activity"/>
    <property type="evidence" value="ECO:0007669"/>
    <property type="project" value="UniProtKB-UniRule"/>
</dbReference>
<dbReference type="AlphaFoldDB" id="A0A2X3ML87"/>
<sequence length="693" mass="76235">MAESDVRKIRNIGVIAHIDAGKTTLTERILYYTGKIHRMGEVHEGTTEMDWMDQERERGITITAAATTAMWNGHAINIIDTPGHVDFTAEVERSLRVLDGAVVLFSGVEGVESQSEAVWRQADRYRVPRLAFVNKLDRVGSDFSRAVQDMVDKLGATVLPLVVPWRDREGRLLGMVDLVRWAALRWDPADLGRTVEALPIPPEVEGEATEWRERLLEKLAEVSDSVAEQYLADGDVAPGDMVAALRQATIGRLWVPVLGGAVLENVGVQPVLDAVVDFLPSPDDVPPVQGFTASGYPEFRRASADEPFAALVFKVASDPYADRLLYTRVYSGTAAEGEVVLNATSGRKVRLVRLFRLHANHRERLAQVTAGDIVGVIASGPVFTGETLSDPEHPLLLERIAFPDPVVFFAVEPRSEREEGPLREALDRIAQEDPTFQVREDEATRQILVGGMGELQLEVQLRRIREEFGVPHRVGKPIVAYRETLARPLEVTEEWDQVLAGRRQYAKVLVRFEPLPRGAGFEFRAPVPAETLPPEFVDAVRRGIEGGLGASPVGGFPVTDVRAVLHGGRAHPADSSEVAFEACGTQALRRALEEGGTLLLEPVAEGDIITPTEYLGEVVSDLGRRRGEVQSIQTRGVVEVIRCAIPLGETFGYATQLRSLTQGRAVHTLRVTRYDEVPPGIAREVLRSRGYDG</sequence>
<evidence type="ECO:0000256" key="6">
    <source>
        <dbReference type="NCBIfam" id="TIGR00484"/>
    </source>
</evidence>
<dbReference type="NCBIfam" id="TIGR00231">
    <property type="entry name" value="small_GTP"/>
    <property type="match status" value="1"/>
</dbReference>
<dbReference type="InterPro" id="IPR014721">
    <property type="entry name" value="Ribsml_uS5_D2-typ_fold_subgr"/>
</dbReference>
<evidence type="ECO:0000313" key="9">
    <source>
        <dbReference type="Proteomes" id="UP000249818"/>
    </source>
</evidence>
<dbReference type="Proteomes" id="UP000249818">
    <property type="component" value="Chromosome BARAN1"/>
</dbReference>
<dbReference type="PANTHER" id="PTHR43261:SF1">
    <property type="entry name" value="RIBOSOME-RELEASING FACTOR 2, MITOCHONDRIAL"/>
    <property type="match status" value="1"/>
</dbReference>
<comment type="similarity">
    <text evidence="1">Belongs to the TRAFAC class translation factor GTPase superfamily. Classic translation factor GTPase family. EF-G/EF-2 subfamily.</text>
</comment>
<dbReference type="FunFam" id="3.30.70.240:FF:000001">
    <property type="entry name" value="Elongation factor G"/>
    <property type="match status" value="1"/>
</dbReference>
<dbReference type="GO" id="GO:0003924">
    <property type="term" value="F:GTPase activity"/>
    <property type="evidence" value="ECO:0007669"/>
    <property type="project" value="InterPro"/>
</dbReference>
<evidence type="ECO:0000256" key="2">
    <source>
        <dbReference type="ARBA" id="ARBA00022741"/>
    </source>
</evidence>
<name>A0A2X3ML87_9BACT</name>
<dbReference type="Pfam" id="PF03764">
    <property type="entry name" value="EFG_IV"/>
    <property type="match status" value="1"/>
</dbReference>
<gene>
    <name evidence="8" type="primary">fusA</name>
    <name evidence="8" type="ORF">BARAN1_0650</name>
</gene>
<dbReference type="Gene3D" id="3.30.70.240">
    <property type="match status" value="1"/>
</dbReference>
<dbReference type="EMBL" id="LS483254">
    <property type="protein sequence ID" value="SQD92674.1"/>
    <property type="molecule type" value="Genomic_DNA"/>
</dbReference>
<dbReference type="InterPro" id="IPR005225">
    <property type="entry name" value="Small_GTP-bd"/>
</dbReference>
<reference evidence="9" key="1">
    <citation type="submission" date="2018-05" db="EMBL/GenBank/DDBJ databases">
        <authorList>
            <person name="Hao L."/>
        </authorList>
    </citation>
    <scope>NUCLEOTIDE SEQUENCE [LARGE SCALE GENOMIC DNA]</scope>
</reference>
<dbReference type="InterPro" id="IPR027417">
    <property type="entry name" value="P-loop_NTPase"/>
</dbReference>
<dbReference type="PANTHER" id="PTHR43261">
    <property type="entry name" value="TRANSLATION ELONGATION FACTOR G-RELATED"/>
    <property type="match status" value="1"/>
</dbReference>
<dbReference type="SUPFAM" id="SSF54211">
    <property type="entry name" value="Ribosomal protein S5 domain 2-like"/>
    <property type="match status" value="1"/>
</dbReference>
<evidence type="ECO:0000313" key="8">
    <source>
        <dbReference type="EMBL" id="SQD92674.1"/>
    </source>
</evidence>
<dbReference type="InterPro" id="IPR031157">
    <property type="entry name" value="G_TR_CS"/>
</dbReference>
<dbReference type="InterPro" id="IPR000640">
    <property type="entry name" value="EFG_V-like"/>
</dbReference>
<evidence type="ECO:0000259" key="7">
    <source>
        <dbReference type="PROSITE" id="PS51722"/>
    </source>
</evidence>
<dbReference type="RefSeq" id="WP_122030862.1">
    <property type="nucleotide sequence ID" value="NZ_LS483254.1"/>
</dbReference>
<dbReference type="PRINTS" id="PR00315">
    <property type="entry name" value="ELONGATNFCT"/>
</dbReference>
<dbReference type="SUPFAM" id="SSF54980">
    <property type="entry name" value="EF-G C-terminal domain-like"/>
    <property type="match status" value="2"/>
</dbReference>
<dbReference type="InterPro" id="IPR004540">
    <property type="entry name" value="Transl_elong_EFG/EF2"/>
</dbReference>
<evidence type="ECO:0000256" key="3">
    <source>
        <dbReference type="ARBA" id="ARBA00022768"/>
    </source>
</evidence>
<dbReference type="GO" id="GO:0005525">
    <property type="term" value="F:GTP binding"/>
    <property type="evidence" value="ECO:0007669"/>
    <property type="project" value="UniProtKB-UniRule"/>
</dbReference>
<dbReference type="KEGG" id="bana:BARAN1_0650"/>
<dbReference type="InterPro" id="IPR009022">
    <property type="entry name" value="EFG_III"/>
</dbReference>
<dbReference type="InterPro" id="IPR005517">
    <property type="entry name" value="Transl_elong_EFG/EF2_IV"/>
</dbReference>
<dbReference type="CDD" id="cd01886">
    <property type="entry name" value="EF-G"/>
    <property type="match status" value="1"/>
</dbReference>
<dbReference type="InterPro" id="IPR000795">
    <property type="entry name" value="T_Tr_GTP-bd_dom"/>
</dbReference>
<dbReference type="SMART" id="SM00889">
    <property type="entry name" value="EFG_IV"/>
    <property type="match status" value="1"/>
</dbReference>
<organism evidence="8 9">
    <name type="scientific">Candidatus Bipolaricaulis anaerobius</name>
    <dbReference type="NCBI Taxonomy" id="2026885"/>
    <lineage>
        <taxon>Bacteria</taxon>
        <taxon>Candidatus Bipolaricaulota</taxon>
        <taxon>Candidatus Bipolaricaulia</taxon>
        <taxon>Candidatus Bipolaricaulales</taxon>
        <taxon>Candidatus Bipolaricaulaceae</taxon>
        <taxon>Candidatus Bipolaricaulis</taxon>
    </lineage>
</organism>
<keyword evidence="4" id="KW-0648">Protein biosynthesis</keyword>
<dbReference type="InterPro" id="IPR035647">
    <property type="entry name" value="EFG_III/V"/>
</dbReference>
<dbReference type="Pfam" id="PF00009">
    <property type="entry name" value="GTP_EFTU"/>
    <property type="match status" value="1"/>
</dbReference>
<dbReference type="CDD" id="cd16262">
    <property type="entry name" value="EFG_III"/>
    <property type="match status" value="1"/>
</dbReference>
<dbReference type="Gene3D" id="2.40.30.10">
    <property type="entry name" value="Translation factors"/>
    <property type="match status" value="1"/>
</dbReference>
<dbReference type="NCBIfam" id="TIGR00484">
    <property type="entry name" value="EF-G"/>
    <property type="match status" value="1"/>
</dbReference>
<dbReference type="InterPro" id="IPR020568">
    <property type="entry name" value="Ribosomal_Su5_D2-typ_SF"/>
</dbReference>
<keyword evidence="5" id="KW-0342">GTP-binding</keyword>
<dbReference type="Gene3D" id="3.40.50.300">
    <property type="entry name" value="P-loop containing nucleotide triphosphate hydrolases"/>
    <property type="match status" value="1"/>
</dbReference>
<dbReference type="SUPFAM" id="SSF52540">
    <property type="entry name" value="P-loop containing nucleoside triphosphate hydrolases"/>
    <property type="match status" value="1"/>
</dbReference>
<dbReference type="OrthoDB" id="9760518at2"/>
<dbReference type="Pfam" id="PF22042">
    <property type="entry name" value="EF-G_D2"/>
    <property type="match status" value="1"/>
</dbReference>
<dbReference type="Pfam" id="PF00679">
    <property type="entry name" value="EFG_C"/>
    <property type="match status" value="1"/>
</dbReference>
<dbReference type="InterPro" id="IPR041095">
    <property type="entry name" value="EFG_II"/>
</dbReference>
<dbReference type="Pfam" id="PF14492">
    <property type="entry name" value="EFG_III"/>
    <property type="match status" value="1"/>
</dbReference>
<dbReference type="SUPFAM" id="SSF50447">
    <property type="entry name" value="Translation proteins"/>
    <property type="match status" value="1"/>
</dbReference>
<proteinExistence type="inferred from homology"/>
<dbReference type="CDD" id="cd03713">
    <property type="entry name" value="EFG_mtEFG_C"/>
    <property type="match status" value="1"/>
</dbReference>
<keyword evidence="2" id="KW-0547">Nucleotide-binding</keyword>
<dbReference type="FunFam" id="3.40.50.300:FF:000029">
    <property type="entry name" value="Elongation factor G"/>
    <property type="match status" value="1"/>
</dbReference>
<dbReference type="PROSITE" id="PS00301">
    <property type="entry name" value="G_TR_1"/>
    <property type="match status" value="1"/>
</dbReference>
<dbReference type="Gene3D" id="3.30.230.10">
    <property type="match status" value="1"/>
</dbReference>
<feature type="domain" description="Tr-type G" evidence="7">
    <location>
        <begin position="7"/>
        <end position="283"/>
    </location>
</feature>
<dbReference type="PROSITE" id="PS51722">
    <property type="entry name" value="G_TR_2"/>
    <property type="match status" value="1"/>
</dbReference>
<evidence type="ECO:0000256" key="1">
    <source>
        <dbReference type="ARBA" id="ARBA00005870"/>
    </source>
</evidence>
<dbReference type="Gene3D" id="3.30.70.870">
    <property type="entry name" value="Elongation Factor G (Translational Gtpase), domain 3"/>
    <property type="match status" value="1"/>
</dbReference>
<dbReference type="InterPro" id="IPR035649">
    <property type="entry name" value="EFG_V"/>
</dbReference>
<dbReference type="SMART" id="SM00838">
    <property type="entry name" value="EFG_C"/>
    <property type="match status" value="1"/>
</dbReference>
<evidence type="ECO:0000256" key="5">
    <source>
        <dbReference type="ARBA" id="ARBA00023134"/>
    </source>
</evidence>
<dbReference type="InterPro" id="IPR053905">
    <property type="entry name" value="EF-G-like_DII"/>
</dbReference>
<keyword evidence="3 8" id="KW-0251">Elongation factor</keyword>
<protein>
    <recommendedName>
        <fullName evidence="6">Elongation factor G</fullName>
    </recommendedName>
</protein>
<dbReference type="GO" id="GO:0032790">
    <property type="term" value="P:ribosome disassembly"/>
    <property type="evidence" value="ECO:0007669"/>
    <property type="project" value="TreeGrafter"/>
</dbReference>
<keyword evidence="9" id="KW-1185">Reference proteome</keyword>
<accession>A0A2X3ML87</accession>
<evidence type="ECO:0000256" key="4">
    <source>
        <dbReference type="ARBA" id="ARBA00022917"/>
    </source>
</evidence>
<dbReference type="InterPro" id="IPR009000">
    <property type="entry name" value="Transl_B-barrel_sf"/>
</dbReference>